<organism evidence="2 3">
    <name type="scientific">Aquibacillus albus</name>
    <dbReference type="NCBI Taxonomy" id="1168171"/>
    <lineage>
        <taxon>Bacteria</taxon>
        <taxon>Bacillati</taxon>
        <taxon>Bacillota</taxon>
        <taxon>Bacilli</taxon>
        <taxon>Bacillales</taxon>
        <taxon>Bacillaceae</taxon>
        <taxon>Aquibacillus</taxon>
    </lineage>
</organism>
<keyword evidence="3" id="KW-1185">Reference proteome</keyword>
<dbReference type="SUPFAM" id="SSF110455">
    <property type="entry name" value="Toprim domain"/>
    <property type="match status" value="1"/>
</dbReference>
<reference evidence="2 3" key="1">
    <citation type="submission" date="2021-01" db="EMBL/GenBank/DDBJ databases">
        <title>Genomic Encyclopedia of Type Strains, Phase IV (KMG-IV): sequencing the most valuable type-strain genomes for metagenomic binning, comparative biology and taxonomic classification.</title>
        <authorList>
            <person name="Goeker M."/>
        </authorList>
    </citation>
    <scope>NUCLEOTIDE SEQUENCE [LARGE SCALE GENOMIC DNA]</scope>
    <source>
        <strain evidence="2 3">DSM 23711</strain>
    </source>
</reference>
<dbReference type="PROSITE" id="PS50880">
    <property type="entry name" value="TOPRIM"/>
    <property type="match status" value="1"/>
</dbReference>
<gene>
    <name evidence="2" type="ORF">JOC48_001466</name>
</gene>
<proteinExistence type="predicted"/>
<protein>
    <submittedName>
        <fullName evidence="2">Toprim domain protein</fullName>
    </submittedName>
</protein>
<dbReference type="InterPro" id="IPR006171">
    <property type="entry name" value="TOPRIM_dom"/>
</dbReference>
<sequence>MYNSNIAITIFFEQGGLMESVEKVIIVEGRTDKQQIEKIIDEEVQIICTNGTLGVERLEELLIEYDLDNKEVFILVDEDKAGKKLRKQLSIELPHAEHIYIDKTFREVAATPESALATALVSRHFMINPIFLL</sequence>
<dbReference type="PANTHER" id="PTHR39156">
    <property type="entry name" value="RIBONUCLEASE M5"/>
    <property type="match status" value="1"/>
</dbReference>
<dbReference type="EMBL" id="JAFBDR010000006">
    <property type="protein sequence ID" value="MBM7570986.1"/>
    <property type="molecule type" value="Genomic_DNA"/>
</dbReference>
<dbReference type="SMART" id="SM00493">
    <property type="entry name" value="TOPRIM"/>
    <property type="match status" value="1"/>
</dbReference>
<dbReference type="Gene3D" id="3.40.1360.10">
    <property type="match status" value="1"/>
</dbReference>
<feature type="domain" description="Toprim" evidence="1">
    <location>
        <begin position="22"/>
        <end position="112"/>
    </location>
</feature>
<dbReference type="Proteomes" id="UP001296943">
    <property type="component" value="Unassembled WGS sequence"/>
</dbReference>
<dbReference type="Pfam" id="PF01751">
    <property type="entry name" value="Toprim"/>
    <property type="match status" value="1"/>
</dbReference>
<accession>A0ABS2MYN0</accession>
<dbReference type="PANTHER" id="PTHR39156:SF2">
    <property type="entry name" value="DNA PRIMASE (BACTERIAL TYPE) AND SMALL PRIMASE-LIKE PROTEINS"/>
    <property type="match status" value="1"/>
</dbReference>
<evidence type="ECO:0000259" key="1">
    <source>
        <dbReference type="PROSITE" id="PS50880"/>
    </source>
</evidence>
<evidence type="ECO:0000313" key="3">
    <source>
        <dbReference type="Proteomes" id="UP001296943"/>
    </source>
</evidence>
<name>A0ABS2MYN0_9BACI</name>
<comment type="caution">
    <text evidence="2">The sequence shown here is derived from an EMBL/GenBank/DDBJ whole genome shotgun (WGS) entry which is preliminary data.</text>
</comment>
<evidence type="ECO:0000313" key="2">
    <source>
        <dbReference type="EMBL" id="MBM7570986.1"/>
    </source>
</evidence>